<dbReference type="InterPro" id="IPR045090">
    <property type="entry name" value="Pept_M3A_M3B"/>
</dbReference>
<dbReference type="EMBL" id="CM001200">
    <property type="protein sequence ID" value="EGP87370.1"/>
    <property type="molecule type" value="Genomic_DNA"/>
</dbReference>
<keyword evidence="2 7" id="KW-0645">Protease</keyword>
<evidence type="ECO:0000256" key="1">
    <source>
        <dbReference type="ARBA" id="ARBA00006040"/>
    </source>
</evidence>
<accession>F9XB71</accession>
<dbReference type="InterPro" id="IPR001567">
    <property type="entry name" value="Pept_M3A_M3B_dom"/>
</dbReference>
<dbReference type="SUPFAM" id="SSF55486">
    <property type="entry name" value="Metalloproteases ('zincins'), catalytic domain"/>
    <property type="match status" value="1"/>
</dbReference>
<dbReference type="GO" id="GO:0046872">
    <property type="term" value="F:metal ion binding"/>
    <property type="evidence" value="ECO:0007669"/>
    <property type="project" value="UniProtKB-UniRule"/>
</dbReference>
<evidence type="ECO:0000313" key="10">
    <source>
        <dbReference type="Proteomes" id="UP000008062"/>
    </source>
</evidence>
<proteinExistence type="inferred from homology"/>
<sequence>MSDTQGMTSLLIEADFAGAQVYVSHSLAQKGTHMVSMRSASVRAMLVVLIFALAQLGSSAKTPASRNHGSFFKPRDLPASPRLNIARDAGTLPSGIRMPPQLPFTFNDTVESIQDKARAYIALQDTALQKILDSDIYKEVEKVHVDTFAAFTSTFLNESYFKLVDHVFQTNENGTDLDSEDQTLLSLFRNGFVSQGLVLPAGAQRDEYNAKLARIDELTDKYMAGLKDPSFVYFTAEELDGVSTQLLQTFEKGTGNETGKLGFDAGVVSTFTEVATTAKNETTRFVAFLAYAHRAPENIGFLKEQIELRLEVAQLLNYTTWADYAISSGVARSRDTVLDFIADVGPKVRSKVEEELAALNEIKSKDAVVSPVGDADVVYRWDKEYYGEIERRTKYDVDAEKTAAYFPVNFTVPAILDFYGKIYGIYFDRIQGQDADALSPTGKGSDLVWHPDVWMYAVWDNDAYRDAYKVNGYIGPDGCEVLPSVMALLEFEKSDNEDVKPSLIPYADLPGLMHELGHCIDFVEVRRLYKMRRCEKSLTINQFPSQFMENFSRVPEALKLITKHWSSYSPQAAEAWRKEQGSNATDAPLPPATMPDDLIAQVIKSTENARAIRQIGLLTLAQIDQDLYGFKTVSDAEGVDPAGLFNTVYRNFSGIPDPTDIGGGIHWGNFVGQIDQFSRDLYAGTLYSYAWCFVYAEDLFYSFFVDDPFNAEVGMRYRTEVLQPGASTDQLTLLTNFLGRAVSKDGYYKYLGVSTT</sequence>
<dbReference type="RefSeq" id="XP_003852394.1">
    <property type="nucleotide sequence ID" value="XM_003852346.1"/>
</dbReference>
<keyword evidence="4 7" id="KW-0378">Hydrolase</keyword>
<keyword evidence="5 7" id="KW-0862">Zinc</keyword>
<dbReference type="HOGENOM" id="CLU_001805_1_1_1"/>
<keyword evidence="3 7" id="KW-0479">Metal-binding</keyword>
<evidence type="ECO:0000256" key="7">
    <source>
        <dbReference type="RuleBase" id="RU003435"/>
    </source>
</evidence>
<dbReference type="InParanoid" id="F9XB71"/>
<dbReference type="OrthoDB" id="534666at2759"/>
<dbReference type="Proteomes" id="UP000008062">
    <property type="component" value="Chromosome 5"/>
</dbReference>
<evidence type="ECO:0000256" key="5">
    <source>
        <dbReference type="ARBA" id="ARBA00022833"/>
    </source>
</evidence>
<dbReference type="Pfam" id="PF01432">
    <property type="entry name" value="Peptidase_M3"/>
    <property type="match status" value="1"/>
</dbReference>
<feature type="domain" description="Peptidase M3A/M3B catalytic" evidence="8">
    <location>
        <begin position="276"/>
        <end position="751"/>
    </location>
</feature>
<dbReference type="GO" id="GO:0006518">
    <property type="term" value="P:peptide metabolic process"/>
    <property type="evidence" value="ECO:0007669"/>
    <property type="project" value="TreeGrafter"/>
</dbReference>
<evidence type="ECO:0000256" key="4">
    <source>
        <dbReference type="ARBA" id="ARBA00022801"/>
    </source>
</evidence>
<evidence type="ECO:0000256" key="6">
    <source>
        <dbReference type="ARBA" id="ARBA00023049"/>
    </source>
</evidence>
<reference evidence="9 10" key="1">
    <citation type="journal article" date="2011" name="PLoS Genet.">
        <title>Finished genome of the fungal wheat pathogen Mycosphaerella graminicola reveals dispensome structure, chromosome plasticity, and stealth pathogenesis.</title>
        <authorList>
            <person name="Goodwin S.B."/>
            <person name="Ben M'barek S."/>
            <person name="Dhillon B."/>
            <person name="Wittenberg A.H.J."/>
            <person name="Crane C.F."/>
            <person name="Hane J.K."/>
            <person name="Foster A.J."/>
            <person name="Van der Lee T.A.J."/>
            <person name="Grimwood J."/>
            <person name="Aerts A."/>
            <person name="Antoniw J."/>
            <person name="Bailey A."/>
            <person name="Bluhm B."/>
            <person name="Bowler J."/>
            <person name="Bristow J."/>
            <person name="van der Burgt A."/>
            <person name="Canto-Canche B."/>
            <person name="Churchill A.C.L."/>
            <person name="Conde-Ferraez L."/>
            <person name="Cools H.J."/>
            <person name="Coutinho P.M."/>
            <person name="Csukai M."/>
            <person name="Dehal P."/>
            <person name="De Wit P."/>
            <person name="Donzelli B."/>
            <person name="van de Geest H.C."/>
            <person name="van Ham R.C.H.J."/>
            <person name="Hammond-Kosack K.E."/>
            <person name="Henrissat B."/>
            <person name="Kilian A."/>
            <person name="Kobayashi A.K."/>
            <person name="Koopmann E."/>
            <person name="Kourmpetis Y."/>
            <person name="Kuzniar A."/>
            <person name="Lindquist E."/>
            <person name="Lombard V."/>
            <person name="Maliepaard C."/>
            <person name="Martins N."/>
            <person name="Mehrabi R."/>
            <person name="Nap J.P.H."/>
            <person name="Ponomarenko A."/>
            <person name="Rudd J.J."/>
            <person name="Salamov A."/>
            <person name="Schmutz J."/>
            <person name="Schouten H.J."/>
            <person name="Shapiro H."/>
            <person name="Stergiopoulos I."/>
            <person name="Torriani S.F.F."/>
            <person name="Tu H."/>
            <person name="de Vries R.P."/>
            <person name="Waalwijk C."/>
            <person name="Ware S.B."/>
            <person name="Wiebenga A."/>
            <person name="Zwiers L.-H."/>
            <person name="Oliver R.P."/>
            <person name="Grigoriev I.V."/>
            <person name="Kema G.H.J."/>
        </authorList>
    </citation>
    <scope>NUCLEOTIDE SEQUENCE [LARGE SCALE GENOMIC DNA]</scope>
    <source>
        <strain evidence="10">CBS 115943 / IPO323</strain>
    </source>
</reference>
<keyword evidence="6 7" id="KW-0482">Metalloprotease</keyword>
<comment type="similarity">
    <text evidence="1 7">Belongs to the peptidase M3 family.</text>
</comment>
<evidence type="ECO:0000313" key="9">
    <source>
        <dbReference type="EMBL" id="EGP87370.1"/>
    </source>
</evidence>
<evidence type="ECO:0000259" key="8">
    <source>
        <dbReference type="Pfam" id="PF01432"/>
    </source>
</evidence>
<dbReference type="GeneID" id="13394170"/>
<dbReference type="KEGG" id="ztr:MYCGRDRAFT_93574"/>
<dbReference type="Gene3D" id="1.10.1370.10">
    <property type="entry name" value="Neurolysin, domain 3"/>
    <property type="match status" value="1"/>
</dbReference>
<comment type="cofactor">
    <cofactor evidence="7">
        <name>Zn(2+)</name>
        <dbReference type="ChEBI" id="CHEBI:29105"/>
    </cofactor>
    <text evidence="7">Binds 1 zinc ion.</text>
</comment>
<dbReference type="GO" id="GO:0006508">
    <property type="term" value="P:proteolysis"/>
    <property type="evidence" value="ECO:0007669"/>
    <property type="project" value="UniProtKB-KW"/>
</dbReference>
<dbReference type="PANTHER" id="PTHR11804:SF84">
    <property type="entry name" value="SACCHAROLYSIN"/>
    <property type="match status" value="1"/>
</dbReference>
<evidence type="ECO:0000256" key="3">
    <source>
        <dbReference type="ARBA" id="ARBA00022723"/>
    </source>
</evidence>
<name>F9XB71_ZYMTI</name>
<dbReference type="GO" id="GO:0004222">
    <property type="term" value="F:metalloendopeptidase activity"/>
    <property type="evidence" value="ECO:0007669"/>
    <property type="project" value="InterPro"/>
</dbReference>
<dbReference type="AlphaFoldDB" id="F9XB71"/>
<dbReference type="Gene3D" id="3.40.390.10">
    <property type="entry name" value="Collagenase (Catalytic Domain)"/>
    <property type="match status" value="1"/>
</dbReference>
<protein>
    <recommendedName>
        <fullName evidence="8">Peptidase M3A/M3B catalytic domain-containing protein</fullName>
    </recommendedName>
</protein>
<dbReference type="InterPro" id="IPR024079">
    <property type="entry name" value="MetalloPept_cat_dom_sf"/>
</dbReference>
<gene>
    <name evidence="9" type="ORF">MYCGRDRAFT_93574</name>
</gene>
<keyword evidence="10" id="KW-1185">Reference proteome</keyword>
<dbReference type="InterPro" id="IPR024077">
    <property type="entry name" value="Neurolysin/TOP_dom2"/>
</dbReference>
<dbReference type="eggNOG" id="KOG2089">
    <property type="taxonomic scope" value="Eukaryota"/>
</dbReference>
<dbReference type="PANTHER" id="PTHR11804">
    <property type="entry name" value="PROTEASE M3 THIMET OLIGOPEPTIDASE-RELATED"/>
    <property type="match status" value="1"/>
</dbReference>
<organism evidence="9 10">
    <name type="scientific">Zymoseptoria tritici (strain CBS 115943 / IPO323)</name>
    <name type="common">Speckled leaf blotch fungus</name>
    <name type="synonym">Septoria tritici</name>
    <dbReference type="NCBI Taxonomy" id="336722"/>
    <lineage>
        <taxon>Eukaryota</taxon>
        <taxon>Fungi</taxon>
        <taxon>Dikarya</taxon>
        <taxon>Ascomycota</taxon>
        <taxon>Pezizomycotina</taxon>
        <taxon>Dothideomycetes</taxon>
        <taxon>Dothideomycetidae</taxon>
        <taxon>Mycosphaerellales</taxon>
        <taxon>Mycosphaerellaceae</taxon>
        <taxon>Zymoseptoria</taxon>
    </lineage>
</organism>
<evidence type="ECO:0000256" key="2">
    <source>
        <dbReference type="ARBA" id="ARBA00022670"/>
    </source>
</evidence>